<sequence>MIKDIKEAQKAYEDEFFMYQSVVDKEAVALYKESPAKAKAYLTNYTNNSINKVVEGWWNLAWTLVGKYSDGYITSPDGKQQSVGYPTDWLKTVGFGEEESEPKK</sequence>
<proteinExistence type="predicted"/>
<name>A0A645G654_9ZZZZ</name>
<comment type="caution">
    <text evidence="1">The sequence shown here is derived from an EMBL/GenBank/DDBJ whole genome shotgun (WGS) entry which is preliminary data.</text>
</comment>
<gene>
    <name evidence="1" type="ORF">SDC9_166986</name>
</gene>
<dbReference type="AlphaFoldDB" id="A0A645G654"/>
<accession>A0A645G654</accession>
<organism evidence="1">
    <name type="scientific">bioreactor metagenome</name>
    <dbReference type="NCBI Taxonomy" id="1076179"/>
    <lineage>
        <taxon>unclassified sequences</taxon>
        <taxon>metagenomes</taxon>
        <taxon>ecological metagenomes</taxon>
    </lineage>
</organism>
<evidence type="ECO:0000313" key="1">
    <source>
        <dbReference type="EMBL" id="MPN19614.1"/>
    </source>
</evidence>
<dbReference type="EMBL" id="VSSQ01067205">
    <property type="protein sequence ID" value="MPN19614.1"/>
    <property type="molecule type" value="Genomic_DNA"/>
</dbReference>
<protein>
    <submittedName>
        <fullName evidence="1">Uncharacterized protein</fullName>
    </submittedName>
</protein>
<reference evidence="1" key="1">
    <citation type="submission" date="2019-08" db="EMBL/GenBank/DDBJ databases">
        <authorList>
            <person name="Kucharzyk K."/>
            <person name="Murdoch R.W."/>
            <person name="Higgins S."/>
            <person name="Loffler F."/>
        </authorList>
    </citation>
    <scope>NUCLEOTIDE SEQUENCE</scope>
</reference>